<dbReference type="PANTHER" id="PTHR12203">
    <property type="entry name" value="KDEL LYS-ASP-GLU-LEU CONTAINING - RELATED"/>
    <property type="match status" value="1"/>
</dbReference>
<dbReference type="SMART" id="SM00672">
    <property type="entry name" value="CAP10"/>
    <property type="match status" value="1"/>
</dbReference>
<feature type="region of interest" description="Disordered" evidence="1">
    <location>
        <begin position="1"/>
        <end position="31"/>
    </location>
</feature>
<evidence type="ECO:0000256" key="1">
    <source>
        <dbReference type="SAM" id="MobiDB-lite"/>
    </source>
</evidence>
<keyword evidence="5" id="KW-1185">Reference proteome</keyword>
<dbReference type="eggNOG" id="KOG2458">
    <property type="taxonomic scope" value="Eukaryota"/>
</dbReference>
<keyword evidence="2" id="KW-0812">Transmembrane</keyword>
<evidence type="ECO:0000256" key="2">
    <source>
        <dbReference type="SAM" id="Phobius"/>
    </source>
</evidence>
<keyword evidence="2" id="KW-0472">Membrane</keyword>
<reference evidence="5" key="1">
    <citation type="journal article" date="2013" name="Genome Announc.">
        <title>Draft genome sequence of the basidiomycetous yeast-like fungus Pseudozyma hubeiensis SY62, which produces an abundant amount of the biosurfactant mannosylerythritol lipids.</title>
        <authorList>
            <person name="Konishi M."/>
            <person name="Hatada Y."/>
            <person name="Horiuchi J."/>
        </authorList>
    </citation>
    <scope>NUCLEOTIDE SEQUENCE [LARGE SCALE GENOMIC DNA]</scope>
    <source>
        <strain evidence="5">SY62</strain>
    </source>
</reference>
<proteinExistence type="predicted"/>
<dbReference type="Pfam" id="PF05686">
    <property type="entry name" value="Glyco_transf_90"/>
    <property type="match status" value="1"/>
</dbReference>
<accession>R9P0L4</accession>
<evidence type="ECO:0000313" key="4">
    <source>
        <dbReference type="EMBL" id="GAC94748.1"/>
    </source>
</evidence>
<dbReference type="GeneID" id="24107614"/>
<evidence type="ECO:0000313" key="5">
    <source>
        <dbReference type="Proteomes" id="UP000014071"/>
    </source>
</evidence>
<dbReference type="HOGENOM" id="CLU_005027_2_2_1"/>
<dbReference type="AlphaFoldDB" id="R9P0L4"/>
<feature type="compositionally biased region" description="Polar residues" evidence="1">
    <location>
        <begin position="11"/>
        <end position="25"/>
    </location>
</feature>
<dbReference type="InterPro" id="IPR006598">
    <property type="entry name" value="CAP10"/>
</dbReference>
<feature type="transmembrane region" description="Helical" evidence="2">
    <location>
        <begin position="56"/>
        <end position="73"/>
    </location>
</feature>
<name>R9P0L4_PSEHS</name>
<protein>
    <submittedName>
        <fullName evidence="4">Capsular associated protein</fullName>
    </submittedName>
</protein>
<gene>
    <name evidence="4" type="ORF">PHSY_002321</name>
</gene>
<organism evidence="4 5">
    <name type="scientific">Pseudozyma hubeiensis (strain SY62)</name>
    <name type="common">Yeast</name>
    <dbReference type="NCBI Taxonomy" id="1305764"/>
    <lineage>
        <taxon>Eukaryota</taxon>
        <taxon>Fungi</taxon>
        <taxon>Dikarya</taxon>
        <taxon>Basidiomycota</taxon>
        <taxon>Ustilaginomycotina</taxon>
        <taxon>Ustilaginomycetes</taxon>
        <taxon>Ustilaginales</taxon>
        <taxon>Ustilaginaceae</taxon>
        <taxon>Pseudozyma</taxon>
    </lineage>
</organism>
<evidence type="ECO:0000259" key="3">
    <source>
        <dbReference type="SMART" id="SM00672"/>
    </source>
</evidence>
<dbReference type="OrthoDB" id="541052at2759"/>
<dbReference type="PANTHER" id="PTHR12203:SF118">
    <property type="entry name" value="BETA-1,2-XYLOSYLTRANSFERASE 1"/>
    <property type="match status" value="1"/>
</dbReference>
<dbReference type="InterPro" id="IPR051091">
    <property type="entry name" value="O-Glucosyltr/Glycosyltrsf_90"/>
</dbReference>
<dbReference type="RefSeq" id="XP_012188335.1">
    <property type="nucleotide sequence ID" value="XM_012332945.1"/>
</dbReference>
<keyword evidence="2" id="KW-1133">Transmembrane helix</keyword>
<dbReference type="EMBL" id="DF238785">
    <property type="protein sequence ID" value="GAC94748.1"/>
    <property type="molecule type" value="Genomic_DNA"/>
</dbReference>
<feature type="domain" description="Glycosyl transferase CAP10" evidence="3">
    <location>
        <begin position="306"/>
        <end position="611"/>
    </location>
</feature>
<sequence length="611" mass="68992">MRQRVSDLFGSGSSQGYTRASTTPSDEFGGHNNPLYASAGGSRFQEMMRDPSRKKLFRIICLILIIGVPYALFASTPSSASTSAVAVKSVASETGELSHQDRQCPRILEGGADAVLCHVQLAQRKFDAMVSRQSQTYDQAVKRYVQQYNRQPPPGFDDWFKFAKDNHAVIIDDYGQLEKDLEPLRKIPGHVLRRRIENARKTNMWLLHQWDFRNGNVTTSAPNDWENVGVFRSIMSPFLHKLPDFTVLHSWDDAHRVCGPKHGVEDVNDTSVVQIGTTGLPDTREYLTQGCPRNTETTSSVASDRPSNDICSHSYDWITKHGVFHTHNGCFNSSVPVLSLTKVSSFQDITTASWCYGETQYRLFGHNKDTVPYSQKKTKIYWRGSSTGSRPEGKYAYFGHRQRLVMAAHQMKTKAAQLAARVKSSDALTFTDADEQRVELTNMPKTFTKTQLTALSKLGSDVIDMNFVGLHGCESDPKFCEEWKAKIPLAAHQPSSEAFQNKFLMDLDGNSMSCRFYRLLDSNSLVFKQTIYVEWHDDRIVPWLHYVPVSTGMEELPILLDFFANHPKGQELGEMIANASRDWAASALRKIDLSVYTYRQMLELANIIGHD</sequence>
<dbReference type="Proteomes" id="UP000014071">
    <property type="component" value="Unassembled WGS sequence"/>
</dbReference>